<dbReference type="PANTHER" id="PTHR45947">
    <property type="entry name" value="SULFOQUINOVOSYL TRANSFERASE SQD2"/>
    <property type="match status" value="1"/>
</dbReference>
<feature type="domain" description="Glycosyl transferase family 1" evidence="1">
    <location>
        <begin position="226"/>
        <end position="371"/>
    </location>
</feature>
<dbReference type="AlphaFoldDB" id="A0A3B1C6Z3"/>
<dbReference type="CDD" id="cd03801">
    <property type="entry name" value="GT4_PimA-like"/>
    <property type="match status" value="1"/>
</dbReference>
<dbReference type="EMBL" id="UOGC01000104">
    <property type="protein sequence ID" value="VAX20403.1"/>
    <property type="molecule type" value="Genomic_DNA"/>
</dbReference>
<dbReference type="PANTHER" id="PTHR45947:SF3">
    <property type="entry name" value="SULFOQUINOVOSYL TRANSFERASE SQD2"/>
    <property type="match status" value="1"/>
</dbReference>
<dbReference type="Pfam" id="PF00534">
    <property type="entry name" value="Glycos_transf_1"/>
    <property type="match status" value="1"/>
</dbReference>
<sequence length="405" mass="45638">MKILLSAYACEPNMGSEPGVGWNWAVELLNLGHEVWVLTREYHRPPIERELAKSIENPKLKFIYYDPDLLDLRWDTGKKPSGIYMHHFLWQWGAWRYAKEIHSSEKFDMVHHVTYVSVRLPSFMGNLGIPFIFGPVGGGETAPWRLRLTYPFKGMITDLVRDAANHLVKLDPFMRHTFSKADRIYTTSIQTKALVPKKYHSKTFVNLAIGMPNLAGKSVVREKRSSNTFHIVYMGRFLYWKGMHLGLKALALALGDGHDIHLTMIGDGADKENLANLSKKLKVEDKIDWVGWVDTKELPRIYSKHDVLLFPSLHDSGGMVVLEAMAHGVPVICLNLGGPGVMVDNSCGRVIEVAGLSETAVSSAIAVVLKELSGDRQLWKQLSDGALKKAAKYNWSNVVRTIYDK</sequence>
<reference evidence="2" key="1">
    <citation type="submission" date="2018-06" db="EMBL/GenBank/DDBJ databases">
        <authorList>
            <person name="Zhirakovskaya E."/>
        </authorList>
    </citation>
    <scope>NUCLEOTIDE SEQUENCE</scope>
</reference>
<dbReference type="InterPro" id="IPR001296">
    <property type="entry name" value="Glyco_trans_1"/>
</dbReference>
<evidence type="ECO:0000313" key="2">
    <source>
        <dbReference type="EMBL" id="VAX20403.1"/>
    </source>
</evidence>
<dbReference type="InterPro" id="IPR050194">
    <property type="entry name" value="Glycosyltransferase_grp1"/>
</dbReference>
<name>A0A3B1C6Z3_9ZZZZ</name>
<organism evidence="2">
    <name type="scientific">hydrothermal vent metagenome</name>
    <dbReference type="NCBI Taxonomy" id="652676"/>
    <lineage>
        <taxon>unclassified sequences</taxon>
        <taxon>metagenomes</taxon>
        <taxon>ecological metagenomes</taxon>
    </lineage>
</organism>
<accession>A0A3B1C6Z3</accession>
<proteinExistence type="predicted"/>
<dbReference type="Gene3D" id="3.40.50.2000">
    <property type="entry name" value="Glycogen Phosphorylase B"/>
    <property type="match status" value="2"/>
</dbReference>
<evidence type="ECO:0000259" key="1">
    <source>
        <dbReference type="Pfam" id="PF00534"/>
    </source>
</evidence>
<dbReference type="SUPFAM" id="SSF53756">
    <property type="entry name" value="UDP-Glycosyltransferase/glycogen phosphorylase"/>
    <property type="match status" value="1"/>
</dbReference>
<dbReference type="GO" id="GO:0016757">
    <property type="term" value="F:glycosyltransferase activity"/>
    <property type="evidence" value="ECO:0007669"/>
    <property type="project" value="InterPro"/>
</dbReference>
<protein>
    <submittedName>
        <fullName evidence="2">Putative glycosyltransferase protein</fullName>
    </submittedName>
</protein>
<keyword evidence="2" id="KW-0808">Transferase</keyword>
<gene>
    <name evidence="2" type="ORF">MNBD_NITROSPINAE01-1928</name>
</gene>